<sequence>MSPRWTRPTLLAKPRASKVRLSTPFHNRFEHSLGVAHLSAAFVDRLYANARDPYARRQYDNPRHYRHARTLVQLAGLCHDLGHGPYSHLFDHVFLPAVPGMAAHPMRLHEARSAMMFRHLVDAHAVDLQPPDVRHVADLIAGRGREGAPSLRPAFLYDIVANAKNGIDTDKFDYLARDVYSLGLQTAYGFDHQRLISFAKVVRDDVCFHRKELFNVHNLFLTRFQLHRTFPPTPFVPALRRIHFADSPHAPFHPQVRYTTTVPHSASPPWLPTPFSRQTARSPSRPPSPTQSPSCASLTPSSRDLYRFVDEILLPPGRVCTVAPQDITTCQDLSTGVNLVPEDVYVVHVPLHFGMKSKNPVDNVLFFKDWEDQSPEHLSTAKASYVLPVTFEENILRVFVKRERGEADALIKRAVTVAFRNFVRRSGLDPSPASEMSRKNNHPHTPGHFPTIKPRLRPPPPPPPAVLPALSPGLCRVGCLCVIAAAPHSCSVFAGPPCARRGGTRASSGLCRRQHGLARARIEA</sequence>
<dbReference type="GO" id="GO:0008832">
    <property type="term" value="F:dGTPase activity"/>
    <property type="evidence" value="ECO:0007669"/>
    <property type="project" value="TreeGrafter"/>
</dbReference>
<dbReference type="KEGG" id="ccp:CHC_T00005636001"/>
<dbReference type="Gene3D" id="1.10.3210.10">
    <property type="entry name" value="Hypothetical protein af1432"/>
    <property type="match status" value="1"/>
</dbReference>
<feature type="region of interest" description="Disordered" evidence="1">
    <location>
        <begin position="428"/>
        <end position="464"/>
    </location>
</feature>
<dbReference type="SUPFAM" id="SSF109604">
    <property type="entry name" value="HD-domain/PDEase-like"/>
    <property type="match status" value="1"/>
</dbReference>
<dbReference type="InterPro" id="IPR006674">
    <property type="entry name" value="HD_domain"/>
</dbReference>
<dbReference type="PANTHER" id="PTHR11373">
    <property type="entry name" value="DEOXYNUCLEOSIDE TRIPHOSPHATE TRIPHOSPHOHYDROLASE"/>
    <property type="match status" value="1"/>
</dbReference>
<dbReference type="STRING" id="2769.R7QI31"/>
<name>R7QI31_CHOCR</name>
<dbReference type="OrthoDB" id="9991235at2759"/>
<gene>
    <name evidence="3" type="ORF">CHC_T00005636001</name>
</gene>
<evidence type="ECO:0000256" key="1">
    <source>
        <dbReference type="SAM" id="MobiDB-lite"/>
    </source>
</evidence>
<dbReference type="Gramene" id="CDF37418">
    <property type="protein sequence ID" value="CDF37418"/>
    <property type="gene ID" value="CHC_T00005636001"/>
</dbReference>
<feature type="domain" description="HD" evidence="2">
    <location>
        <begin position="28"/>
        <end position="175"/>
    </location>
</feature>
<dbReference type="Gene3D" id="3.30.70.2760">
    <property type="match status" value="1"/>
</dbReference>
<dbReference type="SMART" id="SM00471">
    <property type="entry name" value="HDc"/>
    <property type="match status" value="1"/>
</dbReference>
<dbReference type="EMBL" id="HG001838">
    <property type="protein sequence ID" value="CDF37418.1"/>
    <property type="molecule type" value="Genomic_DNA"/>
</dbReference>
<dbReference type="GO" id="GO:0005634">
    <property type="term" value="C:nucleus"/>
    <property type="evidence" value="ECO:0007669"/>
    <property type="project" value="TreeGrafter"/>
</dbReference>
<dbReference type="InterPro" id="IPR050135">
    <property type="entry name" value="dGTPase-like"/>
</dbReference>
<keyword evidence="4" id="KW-1185">Reference proteome</keyword>
<dbReference type="OMA" id="PRWTHEA"/>
<feature type="region of interest" description="Disordered" evidence="1">
    <location>
        <begin position="263"/>
        <end position="299"/>
    </location>
</feature>
<reference evidence="4" key="1">
    <citation type="journal article" date="2013" name="Proc. Natl. Acad. Sci. U.S.A.">
        <title>Genome structure and metabolic features in the red seaweed Chondrus crispus shed light on evolution of the Archaeplastida.</title>
        <authorList>
            <person name="Collen J."/>
            <person name="Porcel B."/>
            <person name="Carre W."/>
            <person name="Ball S.G."/>
            <person name="Chaparro C."/>
            <person name="Tonon T."/>
            <person name="Barbeyron T."/>
            <person name="Michel G."/>
            <person name="Noel B."/>
            <person name="Valentin K."/>
            <person name="Elias M."/>
            <person name="Artiguenave F."/>
            <person name="Arun A."/>
            <person name="Aury J.M."/>
            <person name="Barbosa-Neto J.F."/>
            <person name="Bothwell J.H."/>
            <person name="Bouget F.Y."/>
            <person name="Brillet L."/>
            <person name="Cabello-Hurtado F."/>
            <person name="Capella-Gutierrez S."/>
            <person name="Charrier B."/>
            <person name="Cladiere L."/>
            <person name="Cock J.M."/>
            <person name="Coelho S.M."/>
            <person name="Colleoni C."/>
            <person name="Czjzek M."/>
            <person name="Da Silva C."/>
            <person name="Delage L."/>
            <person name="Denoeud F."/>
            <person name="Deschamps P."/>
            <person name="Dittami S.M."/>
            <person name="Gabaldon T."/>
            <person name="Gachon C.M."/>
            <person name="Groisillier A."/>
            <person name="Herve C."/>
            <person name="Jabbari K."/>
            <person name="Katinka M."/>
            <person name="Kloareg B."/>
            <person name="Kowalczyk N."/>
            <person name="Labadie K."/>
            <person name="Leblanc C."/>
            <person name="Lopez P.J."/>
            <person name="McLachlan D.H."/>
            <person name="Meslet-Cladiere L."/>
            <person name="Moustafa A."/>
            <person name="Nehr Z."/>
            <person name="Nyvall Collen P."/>
            <person name="Panaud O."/>
            <person name="Partensky F."/>
            <person name="Poulain J."/>
            <person name="Rensing S.A."/>
            <person name="Rousvoal S."/>
            <person name="Samson G."/>
            <person name="Symeonidi A."/>
            <person name="Weissenbach J."/>
            <person name="Zambounis A."/>
            <person name="Wincker P."/>
            <person name="Boyen C."/>
        </authorList>
    </citation>
    <scope>NUCLEOTIDE SEQUENCE [LARGE SCALE GENOMIC DNA]</scope>
    <source>
        <strain evidence="4">cv. Stackhouse</strain>
    </source>
</reference>
<dbReference type="Pfam" id="PF01966">
    <property type="entry name" value="HD"/>
    <property type="match status" value="1"/>
</dbReference>
<evidence type="ECO:0000313" key="4">
    <source>
        <dbReference type="Proteomes" id="UP000012073"/>
    </source>
</evidence>
<protein>
    <recommendedName>
        <fullName evidence="2">HD domain-containing protein</fullName>
    </recommendedName>
</protein>
<dbReference type="InterPro" id="IPR003607">
    <property type="entry name" value="HD/PDEase_dom"/>
</dbReference>
<dbReference type="AlphaFoldDB" id="R7QI31"/>
<dbReference type="GeneID" id="17324954"/>
<accession>R7QI31</accession>
<evidence type="ECO:0000259" key="2">
    <source>
        <dbReference type="PROSITE" id="PS51831"/>
    </source>
</evidence>
<dbReference type="PROSITE" id="PS51831">
    <property type="entry name" value="HD"/>
    <property type="match status" value="1"/>
</dbReference>
<dbReference type="GO" id="GO:0006203">
    <property type="term" value="P:dGTP catabolic process"/>
    <property type="evidence" value="ECO:0007669"/>
    <property type="project" value="TreeGrafter"/>
</dbReference>
<dbReference type="CDD" id="cd00077">
    <property type="entry name" value="HDc"/>
    <property type="match status" value="1"/>
</dbReference>
<dbReference type="PANTHER" id="PTHR11373:SF4">
    <property type="entry name" value="DEOXYNUCLEOSIDE TRIPHOSPHATE TRIPHOSPHOHYDROLASE SAMHD1"/>
    <property type="match status" value="1"/>
</dbReference>
<dbReference type="PhylomeDB" id="R7QI31"/>
<organism evidence="3 4">
    <name type="scientific">Chondrus crispus</name>
    <name type="common">Carrageen Irish moss</name>
    <name type="synonym">Polymorpha crispa</name>
    <dbReference type="NCBI Taxonomy" id="2769"/>
    <lineage>
        <taxon>Eukaryota</taxon>
        <taxon>Rhodophyta</taxon>
        <taxon>Florideophyceae</taxon>
        <taxon>Rhodymeniophycidae</taxon>
        <taxon>Gigartinales</taxon>
        <taxon>Gigartinaceae</taxon>
        <taxon>Chondrus</taxon>
    </lineage>
</organism>
<dbReference type="Proteomes" id="UP000012073">
    <property type="component" value="Unassembled WGS sequence"/>
</dbReference>
<dbReference type="RefSeq" id="XP_005717237.1">
    <property type="nucleotide sequence ID" value="XM_005717180.1"/>
</dbReference>
<proteinExistence type="predicted"/>
<evidence type="ECO:0000313" key="3">
    <source>
        <dbReference type="EMBL" id="CDF37418.1"/>
    </source>
</evidence>